<name>A0A5B8RD26_9ZZZZ</name>
<dbReference type="AlphaFoldDB" id="A0A5B8RD26"/>
<dbReference type="SUPFAM" id="SSF54909">
    <property type="entry name" value="Dimeric alpha+beta barrel"/>
    <property type="match status" value="1"/>
</dbReference>
<reference evidence="2" key="1">
    <citation type="submission" date="2019-06" db="EMBL/GenBank/DDBJ databases">
        <authorList>
            <person name="Murdoch R.W."/>
            <person name="Fathepure B."/>
        </authorList>
    </citation>
    <scope>NUCLEOTIDE SEQUENCE</scope>
</reference>
<dbReference type="Pfam" id="PF03992">
    <property type="entry name" value="ABM"/>
    <property type="match status" value="1"/>
</dbReference>
<dbReference type="InterPro" id="IPR011008">
    <property type="entry name" value="Dimeric_a/b-barrel"/>
</dbReference>
<evidence type="ECO:0000313" key="2">
    <source>
        <dbReference type="EMBL" id="QEA05342.1"/>
    </source>
</evidence>
<accession>A0A5B8RD26</accession>
<feature type="domain" description="ABM" evidence="1">
    <location>
        <begin position="3"/>
        <end position="70"/>
    </location>
</feature>
<gene>
    <name evidence="2" type="ORF">KBTEX_01662</name>
</gene>
<proteinExistence type="predicted"/>
<dbReference type="InterPro" id="IPR007138">
    <property type="entry name" value="ABM_dom"/>
</dbReference>
<organism evidence="2">
    <name type="scientific">uncultured organism</name>
    <dbReference type="NCBI Taxonomy" id="155900"/>
    <lineage>
        <taxon>unclassified sequences</taxon>
        <taxon>environmental samples</taxon>
    </lineage>
</organism>
<sequence length="105" mass="12490">MAVTLIAVFEVPWEVVDRFLAEWNEDKDFMIRQPGFIDGTLYRSAQTDAHFRFVNVARWEREDDWRDALRAGYEERRERGIDRMADWQARGITVTATVYDPALQY</sequence>
<dbReference type="Gene3D" id="3.30.70.100">
    <property type="match status" value="1"/>
</dbReference>
<evidence type="ECO:0000259" key="1">
    <source>
        <dbReference type="Pfam" id="PF03992"/>
    </source>
</evidence>
<dbReference type="EMBL" id="MN079099">
    <property type="protein sequence ID" value="QEA05342.1"/>
    <property type="molecule type" value="Genomic_DNA"/>
</dbReference>
<protein>
    <recommendedName>
        <fullName evidence="1">ABM domain-containing protein</fullName>
    </recommendedName>
</protein>